<evidence type="ECO:0000256" key="3">
    <source>
        <dbReference type="ARBA" id="ARBA00022475"/>
    </source>
</evidence>
<dbReference type="GO" id="GO:0055085">
    <property type="term" value="P:transmembrane transport"/>
    <property type="evidence" value="ECO:0007669"/>
    <property type="project" value="InterPro"/>
</dbReference>
<dbReference type="Pfam" id="PF00528">
    <property type="entry name" value="BPD_transp_1"/>
    <property type="match status" value="1"/>
</dbReference>
<keyword evidence="3" id="KW-1003">Cell membrane</keyword>
<evidence type="ECO:0000313" key="9">
    <source>
        <dbReference type="EMBL" id="MBB6674719.1"/>
    </source>
</evidence>
<dbReference type="GO" id="GO:0005886">
    <property type="term" value="C:plasma membrane"/>
    <property type="evidence" value="ECO:0007669"/>
    <property type="project" value="UniProtKB-SubCell"/>
</dbReference>
<gene>
    <name evidence="9" type="ORF">H7C19_28965</name>
</gene>
<feature type="transmembrane region" description="Helical" evidence="7">
    <location>
        <begin position="74"/>
        <end position="93"/>
    </location>
</feature>
<evidence type="ECO:0000313" key="10">
    <source>
        <dbReference type="Proteomes" id="UP000547209"/>
    </source>
</evidence>
<dbReference type="Gene3D" id="1.10.3720.10">
    <property type="entry name" value="MetI-like"/>
    <property type="match status" value="1"/>
</dbReference>
<dbReference type="RefSeq" id="WP_185672571.1">
    <property type="nucleotide sequence ID" value="NZ_JACJVP010000051.1"/>
</dbReference>
<feature type="domain" description="ABC transmembrane type-1" evidence="8">
    <location>
        <begin position="70"/>
        <end position="261"/>
    </location>
</feature>
<evidence type="ECO:0000256" key="4">
    <source>
        <dbReference type="ARBA" id="ARBA00022692"/>
    </source>
</evidence>
<proteinExistence type="inferred from homology"/>
<comment type="caution">
    <text evidence="9">The sequence shown here is derived from an EMBL/GenBank/DDBJ whole genome shotgun (WGS) entry which is preliminary data.</text>
</comment>
<feature type="transmembrane region" description="Helical" evidence="7">
    <location>
        <begin position="12"/>
        <end position="32"/>
    </location>
</feature>
<feature type="transmembrane region" description="Helical" evidence="7">
    <location>
        <begin position="105"/>
        <end position="126"/>
    </location>
</feature>
<dbReference type="PANTHER" id="PTHR32243">
    <property type="entry name" value="MALTOSE TRANSPORT SYSTEM PERMEASE-RELATED"/>
    <property type="match status" value="1"/>
</dbReference>
<accession>A0A7X0RZ35</accession>
<keyword evidence="10" id="KW-1185">Reference proteome</keyword>
<organism evidence="9 10">
    <name type="scientific">Cohnella nanjingensis</name>
    <dbReference type="NCBI Taxonomy" id="1387779"/>
    <lineage>
        <taxon>Bacteria</taxon>
        <taxon>Bacillati</taxon>
        <taxon>Bacillota</taxon>
        <taxon>Bacilli</taxon>
        <taxon>Bacillales</taxon>
        <taxon>Paenibacillaceae</taxon>
        <taxon>Cohnella</taxon>
    </lineage>
</organism>
<evidence type="ECO:0000256" key="1">
    <source>
        <dbReference type="ARBA" id="ARBA00004651"/>
    </source>
</evidence>
<keyword evidence="6 7" id="KW-0472">Membrane</keyword>
<evidence type="ECO:0000256" key="7">
    <source>
        <dbReference type="RuleBase" id="RU363032"/>
    </source>
</evidence>
<dbReference type="PROSITE" id="PS50928">
    <property type="entry name" value="ABC_TM1"/>
    <property type="match status" value="1"/>
</dbReference>
<dbReference type="InterPro" id="IPR000515">
    <property type="entry name" value="MetI-like"/>
</dbReference>
<dbReference type="Proteomes" id="UP000547209">
    <property type="component" value="Unassembled WGS sequence"/>
</dbReference>
<name>A0A7X0RZ35_9BACL</name>
<dbReference type="AlphaFoldDB" id="A0A7X0RZ35"/>
<comment type="subcellular location">
    <subcellularLocation>
        <location evidence="1 7">Cell membrane</location>
        <topology evidence="1 7">Multi-pass membrane protein</topology>
    </subcellularLocation>
</comment>
<keyword evidence="2 7" id="KW-0813">Transport</keyword>
<evidence type="ECO:0000256" key="5">
    <source>
        <dbReference type="ARBA" id="ARBA00022989"/>
    </source>
</evidence>
<evidence type="ECO:0000256" key="6">
    <source>
        <dbReference type="ARBA" id="ARBA00023136"/>
    </source>
</evidence>
<evidence type="ECO:0000259" key="8">
    <source>
        <dbReference type="PROSITE" id="PS50928"/>
    </source>
</evidence>
<dbReference type="EMBL" id="JACJVP010000051">
    <property type="protein sequence ID" value="MBB6674719.1"/>
    <property type="molecule type" value="Genomic_DNA"/>
</dbReference>
<feature type="transmembrane region" description="Helical" evidence="7">
    <location>
        <begin position="240"/>
        <end position="261"/>
    </location>
</feature>
<keyword evidence="4 7" id="KW-0812">Transmembrane</keyword>
<feature type="transmembrane region" description="Helical" evidence="7">
    <location>
        <begin position="138"/>
        <end position="161"/>
    </location>
</feature>
<dbReference type="PANTHER" id="PTHR32243:SF24">
    <property type="entry name" value="DIACETYLCHITOBIOSE UPTAKE SYSTEM PERMEASE PROTEIN NGCG"/>
    <property type="match status" value="1"/>
</dbReference>
<comment type="similarity">
    <text evidence="7">Belongs to the binding-protein-dependent transport system permease family.</text>
</comment>
<feature type="transmembrane region" description="Helical" evidence="7">
    <location>
        <begin position="182"/>
        <end position="207"/>
    </location>
</feature>
<sequence length="276" mass="30990">MNAVLSKSRRTWMTLLSLVICLIHILPFYVLLTTTFKADDDLSSKWIFPGYLYLDNFTNAWREANLASAFKSNLIVTVCAVFLIVVVGSIAAYPLSRRQTRWNQFIYALFVSALIVPALTILVPLYKFMVDIGGMNRYWGIILLHVTFNLPTTIFLYTGFISTIPRELDEAAMIDGASRFSLFYRILLPLLKPITATVIILSGVAVWNDYTFSVFFLQHVETRTITVALASFFSQFSSNIGWVAAGSLLAALPMVVVYLFLQRYFIEGLASGAVKG</sequence>
<reference evidence="9 10" key="1">
    <citation type="submission" date="2020-08" db="EMBL/GenBank/DDBJ databases">
        <title>Cohnella phylogeny.</title>
        <authorList>
            <person name="Dunlap C."/>
        </authorList>
    </citation>
    <scope>NUCLEOTIDE SEQUENCE [LARGE SCALE GENOMIC DNA]</scope>
    <source>
        <strain evidence="9 10">DSM 28246</strain>
    </source>
</reference>
<protein>
    <submittedName>
        <fullName evidence="9">Carbohydrate ABC transporter permease</fullName>
    </submittedName>
</protein>
<dbReference type="CDD" id="cd06261">
    <property type="entry name" value="TM_PBP2"/>
    <property type="match status" value="1"/>
</dbReference>
<dbReference type="SUPFAM" id="SSF161098">
    <property type="entry name" value="MetI-like"/>
    <property type="match status" value="1"/>
</dbReference>
<dbReference type="InterPro" id="IPR050901">
    <property type="entry name" value="BP-dep_ABC_trans_perm"/>
</dbReference>
<keyword evidence="5 7" id="KW-1133">Transmembrane helix</keyword>
<evidence type="ECO:0000256" key="2">
    <source>
        <dbReference type="ARBA" id="ARBA00022448"/>
    </source>
</evidence>
<dbReference type="InterPro" id="IPR035906">
    <property type="entry name" value="MetI-like_sf"/>
</dbReference>